<evidence type="ECO:0000313" key="2">
    <source>
        <dbReference type="EMBL" id="MPC85746.1"/>
    </source>
</evidence>
<name>A0A5B7IVN5_PORTR</name>
<proteinExistence type="predicted"/>
<sequence length="193" mass="20551">MPVAEAAVVVAPRNDGRASNRATGHDIVSWAAREGRKEREGEGGAGRKGRRKGLKVEGLGEVGMEGTNGMGGSSEAIPLSTGTNTFSGTVYSFLPQLFTILLTESPPCQLCLTPTTTTSTNHNLSPQDTDTDWSRHPSNHQLNSLQHDSFPQAAHPTQALYNSLTIQFFNQHTRTGPAVTLHPKPASVAAVIP</sequence>
<organism evidence="2 3">
    <name type="scientific">Portunus trituberculatus</name>
    <name type="common">Swimming crab</name>
    <name type="synonym">Neptunus trituberculatus</name>
    <dbReference type="NCBI Taxonomy" id="210409"/>
    <lineage>
        <taxon>Eukaryota</taxon>
        <taxon>Metazoa</taxon>
        <taxon>Ecdysozoa</taxon>
        <taxon>Arthropoda</taxon>
        <taxon>Crustacea</taxon>
        <taxon>Multicrustacea</taxon>
        <taxon>Malacostraca</taxon>
        <taxon>Eumalacostraca</taxon>
        <taxon>Eucarida</taxon>
        <taxon>Decapoda</taxon>
        <taxon>Pleocyemata</taxon>
        <taxon>Brachyura</taxon>
        <taxon>Eubrachyura</taxon>
        <taxon>Portunoidea</taxon>
        <taxon>Portunidae</taxon>
        <taxon>Portuninae</taxon>
        <taxon>Portunus</taxon>
    </lineage>
</organism>
<dbReference type="AlphaFoldDB" id="A0A5B7IVN5"/>
<protein>
    <submittedName>
        <fullName evidence="2">Uncharacterized protein</fullName>
    </submittedName>
</protein>
<comment type="caution">
    <text evidence="2">The sequence shown here is derived from an EMBL/GenBank/DDBJ whole genome shotgun (WGS) entry which is preliminary data.</text>
</comment>
<gene>
    <name evidence="2" type="ORF">E2C01_080536</name>
</gene>
<dbReference type="Proteomes" id="UP000324222">
    <property type="component" value="Unassembled WGS sequence"/>
</dbReference>
<reference evidence="2 3" key="1">
    <citation type="submission" date="2019-05" db="EMBL/GenBank/DDBJ databases">
        <title>Another draft genome of Portunus trituberculatus and its Hox gene families provides insights of decapod evolution.</title>
        <authorList>
            <person name="Jeong J.-H."/>
            <person name="Song I."/>
            <person name="Kim S."/>
            <person name="Choi T."/>
            <person name="Kim D."/>
            <person name="Ryu S."/>
            <person name="Kim W."/>
        </authorList>
    </citation>
    <scope>NUCLEOTIDE SEQUENCE [LARGE SCALE GENOMIC DNA]</scope>
    <source>
        <tissue evidence="2">Muscle</tissue>
    </source>
</reference>
<accession>A0A5B7IVN5</accession>
<evidence type="ECO:0000313" key="3">
    <source>
        <dbReference type="Proteomes" id="UP000324222"/>
    </source>
</evidence>
<feature type="compositionally biased region" description="Low complexity" evidence="1">
    <location>
        <begin position="116"/>
        <end position="126"/>
    </location>
</feature>
<feature type="compositionally biased region" description="Basic and acidic residues" evidence="1">
    <location>
        <begin position="33"/>
        <end position="42"/>
    </location>
</feature>
<evidence type="ECO:0000256" key="1">
    <source>
        <dbReference type="SAM" id="MobiDB-lite"/>
    </source>
</evidence>
<feature type="region of interest" description="Disordered" evidence="1">
    <location>
        <begin position="116"/>
        <end position="139"/>
    </location>
</feature>
<feature type="region of interest" description="Disordered" evidence="1">
    <location>
        <begin position="32"/>
        <end position="55"/>
    </location>
</feature>
<keyword evidence="3" id="KW-1185">Reference proteome</keyword>
<dbReference type="EMBL" id="VSRR010069428">
    <property type="protein sequence ID" value="MPC85746.1"/>
    <property type="molecule type" value="Genomic_DNA"/>
</dbReference>